<evidence type="ECO:0000313" key="5">
    <source>
        <dbReference type="Proteomes" id="UP000544331"/>
    </source>
</evidence>
<dbReference type="OrthoDB" id="5407180at2759"/>
<accession>A0A8H5XY37</accession>
<name>A0A8H5XY37_9HYPO</name>
<evidence type="ECO:0000256" key="2">
    <source>
        <dbReference type="SAM" id="MobiDB-lite"/>
    </source>
</evidence>
<evidence type="ECO:0000256" key="3">
    <source>
        <dbReference type="SAM" id="Phobius"/>
    </source>
</evidence>
<evidence type="ECO:0000313" key="4">
    <source>
        <dbReference type="EMBL" id="KAF5701959.1"/>
    </source>
</evidence>
<feature type="coiled-coil region" evidence="1">
    <location>
        <begin position="249"/>
        <end position="297"/>
    </location>
</feature>
<keyword evidence="3" id="KW-0812">Transmembrane</keyword>
<keyword evidence="3" id="KW-1133">Transmembrane helix</keyword>
<gene>
    <name evidence="4" type="ORF">FMUND_13678</name>
</gene>
<sequence length="449" mass="49215">MDSLSNNVSKIQDSLQSARERLSSLDATSKNTVAAEVAAVRTSLQNSLSKAQHAKLQMSSFLLLLENVEDPTTLNMAPQISWLARSLDGITASITQAEASADSALQSTMDCTYDVMDVGRDVEAQDDLLDECQSRAKELANQAESSLALSEQILAQTQKDASAKEEEIRIKTRQANEKRTRKAELDREISQKNGQIAETHRRRESKKGSAAAGLMLTGIGIMAAPFTAGASLGLAAAGAGFAGYKGVRVSDLKDEMVALQSRVSTLNTEISQDQQVISNLETEQRNLQNLVSQYQRDIASRRSTHQVYQKQIAEANRAENDITALKGVAEATISNINEVTSELQDVKECLDECSSLLQAKSVDLSTSATSVDWVVGVVGRCSRKFRVKEFERQKTLMQQVAEVLDKIEQEGQLLLSSQDMAFLDTKPWGDVKRPIVEENEAIPELIYVK</sequence>
<reference evidence="4 5" key="1">
    <citation type="submission" date="2020-05" db="EMBL/GenBank/DDBJ databases">
        <title>Identification and distribution of gene clusters putatively required for synthesis of sphingolipid metabolism inhibitors in phylogenetically diverse species of the filamentous fungus Fusarium.</title>
        <authorList>
            <person name="Kim H.-S."/>
            <person name="Busman M."/>
            <person name="Brown D.W."/>
            <person name="Divon H."/>
            <person name="Uhlig S."/>
            <person name="Proctor R.H."/>
        </authorList>
    </citation>
    <scope>NUCLEOTIDE SEQUENCE [LARGE SCALE GENOMIC DNA]</scope>
    <source>
        <strain evidence="4 5">NRRL 66235</strain>
    </source>
</reference>
<feature type="region of interest" description="Disordered" evidence="2">
    <location>
        <begin position="158"/>
        <end position="209"/>
    </location>
</feature>
<comment type="caution">
    <text evidence="4">The sequence shown here is derived from an EMBL/GenBank/DDBJ whole genome shotgun (WGS) entry which is preliminary data.</text>
</comment>
<keyword evidence="5" id="KW-1185">Reference proteome</keyword>
<dbReference type="AlphaFoldDB" id="A0A8H5XY37"/>
<keyword evidence="1" id="KW-0175">Coiled coil</keyword>
<protein>
    <submittedName>
        <fullName evidence="4">Uncharacterized protein</fullName>
    </submittedName>
</protein>
<proteinExistence type="predicted"/>
<organism evidence="4 5">
    <name type="scientific">Fusarium mundagurra</name>
    <dbReference type="NCBI Taxonomy" id="1567541"/>
    <lineage>
        <taxon>Eukaryota</taxon>
        <taxon>Fungi</taxon>
        <taxon>Dikarya</taxon>
        <taxon>Ascomycota</taxon>
        <taxon>Pezizomycotina</taxon>
        <taxon>Sordariomycetes</taxon>
        <taxon>Hypocreomycetidae</taxon>
        <taxon>Hypocreales</taxon>
        <taxon>Nectriaceae</taxon>
        <taxon>Fusarium</taxon>
        <taxon>Fusarium fujikuroi species complex</taxon>
    </lineage>
</organism>
<keyword evidence="3" id="KW-0472">Membrane</keyword>
<dbReference type="Proteomes" id="UP000544331">
    <property type="component" value="Unassembled WGS sequence"/>
</dbReference>
<dbReference type="EMBL" id="JAAOAN010000649">
    <property type="protein sequence ID" value="KAF5701959.1"/>
    <property type="molecule type" value="Genomic_DNA"/>
</dbReference>
<evidence type="ECO:0000256" key="1">
    <source>
        <dbReference type="SAM" id="Coils"/>
    </source>
</evidence>
<dbReference type="Gene3D" id="1.20.1170.10">
    <property type="match status" value="1"/>
</dbReference>
<feature type="transmembrane region" description="Helical" evidence="3">
    <location>
        <begin position="211"/>
        <end position="244"/>
    </location>
</feature>
<feature type="compositionally biased region" description="Basic and acidic residues" evidence="2">
    <location>
        <begin position="161"/>
        <end position="190"/>
    </location>
</feature>